<organism evidence="3 4">
    <name type="scientific">Paenibacillus nasutitermitis</name>
    <dbReference type="NCBI Taxonomy" id="1652958"/>
    <lineage>
        <taxon>Bacteria</taxon>
        <taxon>Bacillati</taxon>
        <taxon>Bacillota</taxon>
        <taxon>Bacilli</taxon>
        <taxon>Bacillales</taxon>
        <taxon>Paenibacillaceae</taxon>
        <taxon>Paenibacillus</taxon>
    </lineage>
</organism>
<dbReference type="PROSITE" id="PS50022">
    <property type="entry name" value="FA58C_3"/>
    <property type="match status" value="4"/>
</dbReference>
<dbReference type="GO" id="GO:0005975">
    <property type="term" value="P:carbohydrate metabolic process"/>
    <property type="evidence" value="ECO:0007669"/>
    <property type="project" value="InterPro"/>
</dbReference>
<dbReference type="Pfam" id="PF00754">
    <property type="entry name" value="F5_F8_type_C"/>
    <property type="match status" value="4"/>
</dbReference>
<accession>A0A917E1A7</accession>
<dbReference type="SUPFAM" id="SSF48208">
    <property type="entry name" value="Six-hairpin glycosidases"/>
    <property type="match status" value="1"/>
</dbReference>
<evidence type="ECO:0000256" key="1">
    <source>
        <dbReference type="SAM" id="SignalP"/>
    </source>
</evidence>
<feature type="domain" description="F5/8 type C" evidence="2">
    <location>
        <begin position="1111"/>
        <end position="1265"/>
    </location>
</feature>
<dbReference type="Gene3D" id="1.50.10.10">
    <property type="match status" value="1"/>
</dbReference>
<feature type="domain" description="F5/8 type C" evidence="2">
    <location>
        <begin position="1269"/>
        <end position="1391"/>
    </location>
</feature>
<dbReference type="PANTHER" id="PTHR45713">
    <property type="entry name" value="FTP DOMAIN-CONTAINING PROTEIN"/>
    <property type="match status" value="1"/>
</dbReference>
<keyword evidence="1" id="KW-0732">Signal</keyword>
<feature type="chain" id="PRO_5038100267" description="F5/8 type C domain-containing protein" evidence="1">
    <location>
        <begin position="32"/>
        <end position="1391"/>
    </location>
</feature>
<gene>
    <name evidence="3" type="ORF">GCM10010911_54440</name>
</gene>
<proteinExistence type="predicted"/>
<evidence type="ECO:0000259" key="2">
    <source>
        <dbReference type="PROSITE" id="PS50022"/>
    </source>
</evidence>
<dbReference type="SUPFAM" id="SSF49785">
    <property type="entry name" value="Galactose-binding domain-like"/>
    <property type="match status" value="4"/>
</dbReference>
<dbReference type="InterPro" id="IPR000421">
    <property type="entry name" value="FA58C"/>
</dbReference>
<dbReference type="InterPro" id="IPR051941">
    <property type="entry name" value="BG_Antigen-Binding_Lectin"/>
</dbReference>
<dbReference type="InterPro" id="IPR012341">
    <property type="entry name" value="6hp_glycosidase-like_sf"/>
</dbReference>
<comment type="caution">
    <text evidence="3">The sequence shown here is derived from an EMBL/GenBank/DDBJ whole genome shotgun (WGS) entry which is preliminary data.</text>
</comment>
<sequence>MGLKYGRTFYVYGVICAGLVAWLTLSGTASAATVTNDTANKKVTMAGTRYSATLDYNGKAVVSSFKIDNKELLEQGEGIFSAVRKNLALGKSVTSSSSLETAAWGAAKATDGKIASGPLGWSSNSNVNANHTEWVSVDLGAVYSVARIDLHPRYDSSKGFPADFTIELSDNGSTWSTVVSRTAYPQPEGSSKQSFSFAAANARYIKVTGTSLRADPNESNAYRMQLAEIEAYQTDGGWNTSKALSVNPSVTVSGNVVTASFATAVASETWTFTVSDANLQYKLSRTYGSAYTAQEQGTPTLVFKQDAVQSIRWPASGAQWWVGGEASAQKWSLAGGTGYSAENNVRKSSEDTSFVLLSTQADNWALKVDGTTNRSGLARGAATEVDRLDAGSTKPLSMNLVASSTGSGLLYASGPQSPKPDGWGYYTGQVRHTGNRIFGDVNAAANENVQTTLTFTPDSFDSYYDLGTLNGMNEYQLSQALNDYGRMGIMGRNHGVTIEGPTYFYENPPLEQHWNVNSIGLLGDSNALVTMKNGLNNIRDWVQDVNGHVISPFPWEDQSKDLWGKVYHDMQFGYVIAISNLYALNGDTNWLNGMKLSGEKALDFAIANYVDPTTYVVKNHSPTNPGLMLGYNDYWEKSVGTYNAYMSAMFYESLVKWAELERNVLADTAKAQTYENIAATLKTNMNRNLGDGTGLWSPATKSFAYGSDSGDVRYVPSNAAALRAGVMSKDRMKQVVESVERDQQNFDLGFHVTTVRDLRNAWAPAPQGDDYAGLFIGENGGWYGAVDGDFYAGYPAYGDRNKIPYYINRFLSYFQQTHFFGSSWKRDGVTRADLVGGDSFNGFPSHIMPIWGLYTYGYGFQPQYNRLVLAPFINDSMAGSVVKYKWRGQHMQVTYTTKYKFSVQASALPTNIAVRFINQTPNAVYTVKVDGVNQSAAADADGNVEAIMSTAGTHSFELVNPDAAVIPSATSNIAMGKPTAASSVNGGDSQTDYWPEVATDGDAASSNHWVTSGSVFPAWLRVDFGNAYPLKRVVMTFDVADTYKYRIEGTNSLVDPVWTTLIDRTASGVTGSSTAPVTETVTGTYQYLRVYFTGTIGGNWANLRELEVYPDTSPGINLALNKPVETSSSLTGNWDRTKAVDGLRNSGPLSGGWSSDNGAENRTEYLTVDLRTVHNIGAVQLFPRNDAGNLGESFPVDFTISVSVDGNSWSTVVSKTGYPKPLGGQHFSFAAVNARYVKLTSTRQRYHAAENNYLSQIAELEVYAAPQLLSQSKTATSSTNNNASNAVDGNDNTYWWASDASMPQWFKVDLGANYTLLGALTKFYANENWKYKIEGSTDNSTWTTLLDYTPGGVDSQDVNDALGGSYRYVKVTITGSGGDWASIREFKVYGY</sequence>
<protein>
    <recommendedName>
        <fullName evidence="2">F5/8 type C domain-containing protein</fullName>
    </recommendedName>
</protein>
<keyword evidence="4" id="KW-1185">Reference proteome</keyword>
<dbReference type="InterPro" id="IPR008928">
    <property type="entry name" value="6-hairpin_glycosidase_sf"/>
</dbReference>
<dbReference type="RefSeq" id="WP_188996967.1">
    <property type="nucleotide sequence ID" value="NZ_BMHP01000004.1"/>
</dbReference>
<reference evidence="3" key="2">
    <citation type="submission" date="2020-09" db="EMBL/GenBank/DDBJ databases">
        <authorList>
            <person name="Sun Q."/>
            <person name="Zhou Y."/>
        </authorList>
    </citation>
    <scope>NUCLEOTIDE SEQUENCE</scope>
    <source>
        <strain evidence="3">CGMCC 1.15178</strain>
    </source>
</reference>
<feature type="domain" description="F5/8 type C" evidence="2">
    <location>
        <begin position="970"/>
        <end position="1072"/>
    </location>
</feature>
<dbReference type="InterPro" id="IPR008979">
    <property type="entry name" value="Galactose-bd-like_sf"/>
</dbReference>
<evidence type="ECO:0000313" key="4">
    <source>
        <dbReference type="Proteomes" id="UP000612456"/>
    </source>
</evidence>
<dbReference type="Gene3D" id="2.60.120.260">
    <property type="entry name" value="Galactose-binding domain-like"/>
    <property type="match status" value="4"/>
</dbReference>
<dbReference type="PANTHER" id="PTHR45713:SF6">
    <property type="entry name" value="F5_8 TYPE C DOMAIN-CONTAINING PROTEIN"/>
    <property type="match status" value="1"/>
</dbReference>
<reference evidence="3" key="1">
    <citation type="journal article" date="2014" name="Int. J. Syst. Evol. Microbiol.">
        <title>Complete genome sequence of Corynebacterium casei LMG S-19264T (=DSM 44701T), isolated from a smear-ripened cheese.</title>
        <authorList>
            <consortium name="US DOE Joint Genome Institute (JGI-PGF)"/>
            <person name="Walter F."/>
            <person name="Albersmeier A."/>
            <person name="Kalinowski J."/>
            <person name="Ruckert C."/>
        </authorList>
    </citation>
    <scope>NUCLEOTIDE SEQUENCE</scope>
    <source>
        <strain evidence="3">CGMCC 1.15178</strain>
    </source>
</reference>
<name>A0A917E1A7_9BACL</name>
<evidence type="ECO:0000313" key="3">
    <source>
        <dbReference type="EMBL" id="GGD88954.1"/>
    </source>
</evidence>
<feature type="domain" description="F5/8 type C" evidence="2">
    <location>
        <begin position="72"/>
        <end position="229"/>
    </location>
</feature>
<feature type="signal peptide" evidence="1">
    <location>
        <begin position="1"/>
        <end position="31"/>
    </location>
</feature>
<dbReference type="Proteomes" id="UP000612456">
    <property type="component" value="Unassembled WGS sequence"/>
</dbReference>
<dbReference type="EMBL" id="BMHP01000004">
    <property type="protein sequence ID" value="GGD88954.1"/>
    <property type="molecule type" value="Genomic_DNA"/>
</dbReference>